<name>A0A0F9WVI8_9ZZZZ</name>
<gene>
    <name evidence="3" type="ORF">LCGC14_0304830</name>
</gene>
<dbReference type="GO" id="GO:0016878">
    <property type="term" value="F:acid-thiol ligase activity"/>
    <property type="evidence" value="ECO:0007669"/>
    <property type="project" value="UniProtKB-ARBA"/>
</dbReference>
<sequence>MGRPEAGFTELSDAFSGTRFEERDGAVVGFASFQAAATHATAAAFAAGETRGHRLEPGATVLLAEDTGLSLLSKILGLWDVGTIPLVAPTGANPASATLTDQTDWRWDGDGPARLGEHAPARVRAEGTEPAAIIHLTSGSTGSPKLAPRGVTSLLDEASRYCARYGFQAGERALLAAPIGHSFGFGALLGLAASGAIIRVPPVFNARRLARALIAGHYAVVILTAPMARLLVAAARRIDALAVAGLRLAIAGAGPVSDALSDDFAATFGCPLGRNYGCSETGASFGEAAALPEGVIGRPFNGIRVLSPSGNETAELVLDLGHTVLSADQRTPSIWRSGDNARRLPDGTILLLGRRDARLKLNGQTIDTDRLTHAARTVPGVTDAVALVLQAPSAPDRDYLALVCEGDGIAPDQLAAAVAERGGSMPQAIATLECFPRTAAGKPDRAALIAAVLSGQARRIACPAGAALEQPHDRVPEDRAPAGIP</sequence>
<dbReference type="InterPro" id="IPR020845">
    <property type="entry name" value="AMP-binding_CS"/>
</dbReference>
<evidence type="ECO:0000256" key="1">
    <source>
        <dbReference type="SAM" id="Phobius"/>
    </source>
</evidence>
<dbReference type="Gene3D" id="3.30.300.30">
    <property type="match status" value="1"/>
</dbReference>
<dbReference type="InterPro" id="IPR042099">
    <property type="entry name" value="ANL_N_sf"/>
</dbReference>
<dbReference type="PANTHER" id="PTHR43767">
    <property type="entry name" value="LONG-CHAIN-FATTY-ACID--COA LIGASE"/>
    <property type="match status" value="1"/>
</dbReference>
<dbReference type="Gene3D" id="3.40.50.12780">
    <property type="entry name" value="N-terminal domain of ligase-like"/>
    <property type="match status" value="1"/>
</dbReference>
<reference evidence="3" key="1">
    <citation type="journal article" date="2015" name="Nature">
        <title>Complex archaea that bridge the gap between prokaryotes and eukaryotes.</title>
        <authorList>
            <person name="Spang A."/>
            <person name="Saw J.H."/>
            <person name="Jorgensen S.L."/>
            <person name="Zaremba-Niedzwiedzka K."/>
            <person name="Martijn J."/>
            <person name="Lind A.E."/>
            <person name="van Eijk R."/>
            <person name="Schleper C."/>
            <person name="Guy L."/>
            <person name="Ettema T.J."/>
        </authorList>
    </citation>
    <scope>NUCLEOTIDE SEQUENCE</scope>
</reference>
<keyword evidence="1" id="KW-0812">Transmembrane</keyword>
<feature type="domain" description="AMP-dependent synthetase/ligase" evidence="2">
    <location>
        <begin position="31"/>
        <end position="310"/>
    </location>
</feature>
<protein>
    <recommendedName>
        <fullName evidence="2">AMP-dependent synthetase/ligase domain-containing protein</fullName>
    </recommendedName>
</protein>
<proteinExistence type="predicted"/>
<keyword evidence="1" id="KW-1133">Transmembrane helix</keyword>
<evidence type="ECO:0000259" key="2">
    <source>
        <dbReference type="Pfam" id="PF00501"/>
    </source>
</evidence>
<dbReference type="PROSITE" id="PS00455">
    <property type="entry name" value="AMP_BINDING"/>
    <property type="match status" value="1"/>
</dbReference>
<dbReference type="InterPro" id="IPR000873">
    <property type="entry name" value="AMP-dep_synth/lig_dom"/>
</dbReference>
<evidence type="ECO:0000313" key="3">
    <source>
        <dbReference type="EMBL" id="KKN82943.1"/>
    </source>
</evidence>
<dbReference type="Pfam" id="PF00501">
    <property type="entry name" value="AMP-binding"/>
    <property type="match status" value="1"/>
</dbReference>
<dbReference type="AlphaFoldDB" id="A0A0F9WVI8"/>
<feature type="transmembrane region" description="Helical" evidence="1">
    <location>
        <begin position="173"/>
        <end position="198"/>
    </location>
</feature>
<feature type="transmembrane region" description="Helical" evidence="1">
    <location>
        <begin position="210"/>
        <end position="232"/>
    </location>
</feature>
<dbReference type="InterPro" id="IPR045851">
    <property type="entry name" value="AMP-bd_C_sf"/>
</dbReference>
<accession>A0A0F9WVI8</accession>
<keyword evidence="1" id="KW-0472">Membrane</keyword>
<dbReference type="EMBL" id="LAZR01000193">
    <property type="protein sequence ID" value="KKN82943.1"/>
    <property type="molecule type" value="Genomic_DNA"/>
</dbReference>
<dbReference type="SUPFAM" id="SSF56801">
    <property type="entry name" value="Acetyl-CoA synthetase-like"/>
    <property type="match status" value="1"/>
</dbReference>
<organism evidence="3">
    <name type="scientific">marine sediment metagenome</name>
    <dbReference type="NCBI Taxonomy" id="412755"/>
    <lineage>
        <taxon>unclassified sequences</taxon>
        <taxon>metagenomes</taxon>
        <taxon>ecological metagenomes</taxon>
    </lineage>
</organism>
<comment type="caution">
    <text evidence="3">The sequence shown here is derived from an EMBL/GenBank/DDBJ whole genome shotgun (WGS) entry which is preliminary data.</text>
</comment>
<dbReference type="PANTHER" id="PTHR43767:SF1">
    <property type="entry name" value="NONRIBOSOMAL PEPTIDE SYNTHASE PES1 (EUROFUNG)-RELATED"/>
    <property type="match status" value="1"/>
</dbReference>
<dbReference type="InterPro" id="IPR050237">
    <property type="entry name" value="ATP-dep_AMP-bd_enzyme"/>
</dbReference>